<keyword evidence="3 4" id="KW-0012">Acyltransferase</keyword>
<evidence type="ECO:0000256" key="2">
    <source>
        <dbReference type="ARBA" id="ARBA00022679"/>
    </source>
</evidence>
<dbReference type="EC" id="2.3.1.51" evidence="4"/>
<proteinExistence type="inferred from homology"/>
<dbReference type="Proteomes" id="UP000318582">
    <property type="component" value="Unassembled WGS sequence"/>
</dbReference>
<dbReference type="NCBIfam" id="TIGR00530">
    <property type="entry name" value="AGP_acyltrn"/>
    <property type="match status" value="1"/>
</dbReference>
<comment type="domain">
    <text evidence="4">The HXXXXD motif is essential for acyltransferase activity and may constitute the binding site for the phosphate moiety of the glycerol-3-phosphate.</text>
</comment>
<feature type="transmembrane region" description="Helical" evidence="5">
    <location>
        <begin position="53"/>
        <end position="77"/>
    </location>
</feature>
<comment type="caution">
    <text evidence="7">The sequence shown here is derived from an EMBL/GenBank/DDBJ whole genome shotgun (WGS) entry which is preliminary data.</text>
</comment>
<evidence type="ECO:0000256" key="5">
    <source>
        <dbReference type="SAM" id="Phobius"/>
    </source>
</evidence>
<evidence type="ECO:0000259" key="6">
    <source>
        <dbReference type="SMART" id="SM00563"/>
    </source>
</evidence>
<dbReference type="InterPro" id="IPR004552">
    <property type="entry name" value="AGP_acyltrans"/>
</dbReference>
<keyword evidence="4" id="KW-0594">Phospholipid biosynthesis</keyword>
<name>A0A507E288_9FUNG</name>
<keyword evidence="8" id="KW-1185">Reference proteome</keyword>
<evidence type="ECO:0000313" key="7">
    <source>
        <dbReference type="EMBL" id="TPX58183.1"/>
    </source>
</evidence>
<reference evidence="7 8" key="1">
    <citation type="journal article" date="2019" name="Sci. Rep.">
        <title>Comparative genomics of chytrid fungi reveal insights into the obligate biotrophic and pathogenic lifestyle of Synchytrium endobioticum.</title>
        <authorList>
            <person name="van de Vossenberg B.T.L.H."/>
            <person name="Warris S."/>
            <person name="Nguyen H.D.T."/>
            <person name="van Gent-Pelzer M.P.E."/>
            <person name="Joly D.L."/>
            <person name="van de Geest H.C."/>
            <person name="Bonants P.J.M."/>
            <person name="Smith D.S."/>
            <person name="Levesque C.A."/>
            <person name="van der Lee T.A.J."/>
        </authorList>
    </citation>
    <scope>NUCLEOTIDE SEQUENCE [LARGE SCALE GENOMIC DNA]</scope>
    <source>
        <strain evidence="7 8">CBS 809.83</strain>
    </source>
</reference>
<dbReference type="GO" id="GO:0006654">
    <property type="term" value="P:phosphatidic acid biosynthetic process"/>
    <property type="evidence" value="ECO:0007669"/>
    <property type="project" value="TreeGrafter"/>
</dbReference>
<gene>
    <name evidence="7" type="ORF">PhCBS80983_g03318</name>
</gene>
<dbReference type="GO" id="GO:0016020">
    <property type="term" value="C:membrane"/>
    <property type="evidence" value="ECO:0007669"/>
    <property type="project" value="InterPro"/>
</dbReference>
<dbReference type="STRING" id="109895.A0A507E288"/>
<sequence length="304" mass="34139">MTKTGSPARRSEVATTHLMTLLTSRQTSALAFTTILFLILFRRSSRFRYIAKMLGFTLAGVIASLVGITVSPVMWLLKKPGLTNWIVARTMLRIAPWLCGMNVRIEGQEHLSQKELPAVLVCNHQSSLDILGMGAILPPNVVVMGKKSIKYVPILGWFMTLANNVFIDRKNRGHAMETMARIAVYLKEHKYGLWLFPEGTRSHQIDDTLLPFKKGAFHLAVQGQIPVIPIVFSTYYPCYHQQKKVFDRGTITIKVLEPIDTTGLSTSDVDALLERTRNAMLDALKTIRTIPLTDSRSTESKKLK</sequence>
<dbReference type="CDD" id="cd07989">
    <property type="entry name" value="LPLAT_AGPAT-like"/>
    <property type="match status" value="1"/>
</dbReference>
<keyword evidence="5" id="KW-0472">Membrane</keyword>
<dbReference type="AlphaFoldDB" id="A0A507E288"/>
<keyword evidence="5" id="KW-0812">Transmembrane</keyword>
<organism evidence="7 8">
    <name type="scientific">Powellomyces hirtus</name>
    <dbReference type="NCBI Taxonomy" id="109895"/>
    <lineage>
        <taxon>Eukaryota</taxon>
        <taxon>Fungi</taxon>
        <taxon>Fungi incertae sedis</taxon>
        <taxon>Chytridiomycota</taxon>
        <taxon>Chytridiomycota incertae sedis</taxon>
        <taxon>Chytridiomycetes</taxon>
        <taxon>Spizellomycetales</taxon>
        <taxon>Powellomycetaceae</taxon>
        <taxon>Powellomyces</taxon>
    </lineage>
</organism>
<feature type="transmembrane region" description="Helical" evidence="5">
    <location>
        <begin position="20"/>
        <end position="41"/>
    </location>
</feature>
<keyword evidence="2 4" id="KW-0808">Transferase</keyword>
<feature type="domain" description="Phospholipid/glycerol acyltransferase" evidence="6">
    <location>
        <begin position="118"/>
        <end position="235"/>
    </location>
</feature>
<keyword evidence="5" id="KW-1133">Transmembrane helix</keyword>
<evidence type="ECO:0000313" key="8">
    <source>
        <dbReference type="Proteomes" id="UP000318582"/>
    </source>
</evidence>
<evidence type="ECO:0000256" key="1">
    <source>
        <dbReference type="ARBA" id="ARBA00008655"/>
    </source>
</evidence>
<comment type="similarity">
    <text evidence="1 4">Belongs to the 1-acyl-sn-glycerol-3-phosphate acyltransferase family.</text>
</comment>
<keyword evidence="4" id="KW-1208">Phospholipid metabolism</keyword>
<dbReference type="SUPFAM" id="SSF69593">
    <property type="entry name" value="Glycerol-3-phosphate (1)-acyltransferase"/>
    <property type="match status" value="1"/>
</dbReference>
<comment type="catalytic activity">
    <reaction evidence="4">
        <text>a 1-acyl-sn-glycero-3-phosphate + an acyl-CoA = a 1,2-diacyl-sn-glycero-3-phosphate + CoA</text>
        <dbReference type="Rhea" id="RHEA:19709"/>
        <dbReference type="ChEBI" id="CHEBI:57287"/>
        <dbReference type="ChEBI" id="CHEBI:57970"/>
        <dbReference type="ChEBI" id="CHEBI:58342"/>
        <dbReference type="ChEBI" id="CHEBI:58608"/>
        <dbReference type="EC" id="2.3.1.51"/>
    </reaction>
</comment>
<dbReference type="InterPro" id="IPR002123">
    <property type="entry name" value="Plipid/glycerol_acylTrfase"/>
</dbReference>
<keyword evidence="4" id="KW-0444">Lipid biosynthesis</keyword>
<evidence type="ECO:0000256" key="3">
    <source>
        <dbReference type="ARBA" id="ARBA00023315"/>
    </source>
</evidence>
<dbReference type="PANTHER" id="PTHR10434">
    <property type="entry name" value="1-ACYL-SN-GLYCEROL-3-PHOSPHATE ACYLTRANSFERASE"/>
    <property type="match status" value="1"/>
</dbReference>
<dbReference type="Pfam" id="PF01553">
    <property type="entry name" value="Acyltransferase"/>
    <property type="match status" value="1"/>
</dbReference>
<dbReference type="GO" id="GO:0005783">
    <property type="term" value="C:endoplasmic reticulum"/>
    <property type="evidence" value="ECO:0007669"/>
    <property type="project" value="TreeGrafter"/>
</dbReference>
<evidence type="ECO:0000256" key="4">
    <source>
        <dbReference type="RuleBase" id="RU361267"/>
    </source>
</evidence>
<protein>
    <recommendedName>
        <fullName evidence="4">1-acyl-sn-glycerol-3-phosphate acyltransferase</fullName>
        <ecNumber evidence="4">2.3.1.51</ecNumber>
    </recommendedName>
</protein>
<dbReference type="SMART" id="SM00563">
    <property type="entry name" value="PlsC"/>
    <property type="match status" value="1"/>
</dbReference>
<dbReference type="PANTHER" id="PTHR10434:SF11">
    <property type="entry name" value="1-ACYL-SN-GLYCEROL-3-PHOSPHATE ACYLTRANSFERASE"/>
    <property type="match status" value="1"/>
</dbReference>
<dbReference type="EMBL" id="QEAQ01000040">
    <property type="protein sequence ID" value="TPX58183.1"/>
    <property type="molecule type" value="Genomic_DNA"/>
</dbReference>
<accession>A0A507E288</accession>
<dbReference type="GO" id="GO:0003841">
    <property type="term" value="F:1-acylglycerol-3-phosphate O-acyltransferase activity"/>
    <property type="evidence" value="ECO:0007669"/>
    <property type="project" value="UniProtKB-UniRule"/>
</dbReference>
<keyword evidence="4" id="KW-0443">Lipid metabolism</keyword>